<dbReference type="AlphaFoldDB" id="A0A6S6QY07"/>
<dbReference type="EMBL" id="AP023361">
    <property type="protein sequence ID" value="BCJ92162.1"/>
    <property type="molecule type" value="Genomic_DNA"/>
</dbReference>
<sequence length="259" mass="28693">MPRILAASAHAELHPNPYFLRIDNKAQHYADECRFGHTFRGSFGFTIESPVGPNTITPAEDEQSALPLERRAIARLARGLRSVEAAVREEAPEIIVGSYSSGFNANACDELAAFLEMPHLTEVAFEILFSPEWGAPPDLGPNPMVQISQSRGADVIRRAAKALRIVNYEKQRTIVGKVRTLHSMETPSDLFSISGLQDVIVEWDSDEFGKRNIRVSLGPEEYLQAVQAHTAGRLVSITGELEQGRPWRLENATNFTVLT</sequence>
<protein>
    <submittedName>
        <fullName evidence="1">Uncharacterized protein</fullName>
    </submittedName>
</protein>
<gene>
    <name evidence="1" type="ORF">IZ6_28970</name>
</gene>
<keyword evidence="2" id="KW-1185">Reference proteome</keyword>
<name>A0A6S6QY07_9HYPH</name>
<evidence type="ECO:0000313" key="1">
    <source>
        <dbReference type="EMBL" id="BCJ92162.1"/>
    </source>
</evidence>
<reference evidence="1 2" key="1">
    <citation type="submission" date="2020-08" db="EMBL/GenBank/DDBJ databases">
        <title>Genome sequence of Rhizobiales bacterium strain IZ6.</title>
        <authorList>
            <person name="Nakai R."/>
            <person name="Naganuma T."/>
        </authorList>
    </citation>
    <scope>NUCLEOTIDE SEQUENCE [LARGE SCALE GENOMIC DNA]</scope>
    <source>
        <strain evidence="1 2">IZ6</strain>
    </source>
</reference>
<proteinExistence type="predicted"/>
<dbReference type="Proteomes" id="UP000515317">
    <property type="component" value="Chromosome"/>
</dbReference>
<accession>A0A6S6QY07</accession>
<evidence type="ECO:0000313" key="2">
    <source>
        <dbReference type="Proteomes" id="UP000515317"/>
    </source>
</evidence>
<dbReference type="KEGG" id="tso:IZ6_28970"/>
<organism evidence="1 2">
    <name type="scientific">Terrihabitans soli</name>
    <dbReference type="NCBI Taxonomy" id="708113"/>
    <lineage>
        <taxon>Bacteria</taxon>
        <taxon>Pseudomonadati</taxon>
        <taxon>Pseudomonadota</taxon>
        <taxon>Alphaproteobacteria</taxon>
        <taxon>Hyphomicrobiales</taxon>
        <taxon>Terrihabitans</taxon>
    </lineage>
</organism>